<dbReference type="PANTHER" id="PTHR23152">
    <property type="entry name" value="2-OXOGLUTARATE DEHYDROGENASE"/>
    <property type="match status" value="1"/>
</dbReference>
<gene>
    <name evidence="8" type="primary">sucA</name>
    <name evidence="8" type="ORF">CUN60_10360</name>
</gene>
<dbReference type="EC" id="1.2.4.2" evidence="4"/>
<proteinExistence type="inferred from homology"/>
<evidence type="ECO:0000256" key="5">
    <source>
        <dbReference type="ARBA" id="ARBA00023002"/>
    </source>
</evidence>
<keyword evidence="9" id="KW-1185">Reference proteome</keyword>
<dbReference type="GO" id="GO:0004591">
    <property type="term" value="F:oxoglutarate dehydrogenase (succinyl-transferring) activity"/>
    <property type="evidence" value="ECO:0007669"/>
    <property type="project" value="UniProtKB-EC"/>
</dbReference>
<comment type="similarity">
    <text evidence="3">Belongs to the alpha-ketoglutarate dehydrogenase family.</text>
</comment>
<dbReference type="OrthoDB" id="9759785at2"/>
<dbReference type="InterPro" id="IPR042179">
    <property type="entry name" value="KGD_C_sf"/>
</dbReference>
<reference evidence="9" key="1">
    <citation type="submission" date="2017-11" db="EMBL/GenBank/DDBJ databases">
        <authorList>
            <person name="Chan K.G."/>
            <person name="Lee L.S."/>
        </authorList>
    </citation>
    <scope>NUCLEOTIDE SEQUENCE [LARGE SCALE GENOMIC DNA]</scope>
    <source>
        <strain evidence="9">DSM 100970</strain>
    </source>
</reference>
<dbReference type="InterPro" id="IPR005475">
    <property type="entry name" value="Transketolase-like_Pyr-bd"/>
</dbReference>
<evidence type="ECO:0000256" key="6">
    <source>
        <dbReference type="ARBA" id="ARBA00023052"/>
    </source>
</evidence>
<dbReference type="Pfam" id="PF16870">
    <property type="entry name" value="OxoGdeHyase_C"/>
    <property type="match status" value="1"/>
</dbReference>
<dbReference type="InterPro" id="IPR031717">
    <property type="entry name" value="ODO-1/KGD_C"/>
</dbReference>
<dbReference type="InterPro" id="IPR001017">
    <property type="entry name" value="DH_E1"/>
</dbReference>
<evidence type="ECO:0000256" key="2">
    <source>
        <dbReference type="ARBA" id="ARBA00003906"/>
    </source>
</evidence>
<dbReference type="GO" id="GO:0030976">
    <property type="term" value="F:thiamine pyrophosphate binding"/>
    <property type="evidence" value="ECO:0007669"/>
    <property type="project" value="InterPro"/>
</dbReference>
<dbReference type="Gene3D" id="3.40.50.12470">
    <property type="match status" value="1"/>
</dbReference>
<dbReference type="KEGG" id="nba:CUN60_10360"/>
<dbReference type="SMART" id="SM00861">
    <property type="entry name" value="Transket_pyr"/>
    <property type="match status" value="1"/>
</dbReference>
<dbReference type="CDD" id="cd02016">
    <property type="entry name" value="TPP_E1_OGDC_like"/>
    <property type="match status" value="1"/>
</dbReference>
<dbReference type="Gene3D" id="3.40.50.11610">
    <property type="entry name" value="Multifunctional 2-oxoglutarate metabolism enzyme, C-terminal domain"/>
    <property type="match status" value="1"/>
</dbReference>
<name>A0A2I7N9R6_9NEIS</name>
<feature type="domain" description="Transketolase-like pyrimidine-binding" evidence="7">
    <location>
        <begin position="588"/>
        <end position="784"/>
    </location>
</feature>
<evidence type="ECO:0000256" key="4">
    <source>
        <dbReference type="ARBA" id="ARBA00012280"/>
    </source>
</evidence>
<comment type="cofactor">
    <cofactor evidence="1">
        <name>thiamine diphosphate</name>
        <dbReference type="ChEBI" id="CHEBI:58937"/>
    </cofactor>
</comment>
<dbReference type="InterPro" id="IPR011603">
    <property type="entry name" value="2oxoglutarate_DH_E1"/>
</dbReference>
<dbReference type="InterPro" id="IPR029061">
    <property type="entry name" value="THDP-binding"/>
</dbReference>
<protein>
    <recommendedName>
        <fullName evidence="4">oxoglutarate dehydrogenase (succinyl-transferring)</fullName>
        <ecNumber evidence="4">1.2.4.2</ecNumber>
    </recommendedName>
</protein>
<dbReference type="Pfam" id="PF16078">
    <property type="entry name" value="2-oxogl_dehyd_N"/>
    <property type="match status" value="1"/>
</dbReference>
<dbReference type="GO" id="GO:0006099">
    <property type="term" value="P:tricarboxylic acid cycle"/>
    <property type="evidence" value="ECO:0007669"/>
    <property type="project" value="TreeGrafter"/>
</dbReference>
<dbReference type="SUPFAM" id="SSF52518">
    <property type="entry name" value="Thiamin diphosphate-binding fold (THDP-binding)"/>
    <property type="match status" value="2"/>
</dbReference>
<dbReference type="Pfam" id="PF02779">
    <property type="entry name" value="Transket_pyr"/>
    <property type="match status" value="1"/>
</dbReference>
<dbReference type="NCBIfam" id="NF006914">
    <property type="entry name" value="PRK09404.1"/>
    <property type="match status" value="1"/>
</dbReference>
<dbReference type="Pfam" id="PF00676">
    <property type="entry name" value="E1_dh"/>
    <property type="match status" value="1"/>
</dbReference>
<dbReference type="Proteomes" id="UP000236655">
    <property type="component" value="Chromosome"/>
</dbReference>
<evidence type="ECO:0000313" key="8">
    <source>
        <dbReference type="EMBL" id="AUR53193.1"/>
    </source>
</evidence>
<dbReference type="GO" id="GO:0005829">
    <property type="term" value="C:cytosol"/>
    <property type="evidence" value="ECO:0007669"/>
    <property type="project" value="TreeGrafter"/>
</dbReference>
<dbReference type="NCBIfam" id="NF008907">
    <property type="entry name" value="PRK12270.1"/>
    <property type="match status" value="1"/>
</dbReference>
<dbReference type="PANTHER" id="PTHR23152:SF4">
    <property type="entry name" value="2-OXOADIPATE DEHYDROGENASE COMPLEX COMPONENT E1"/>
    <property type="match status" value="1"/>
</dbReference>
<keyword evidence="5 8" id="KW-0560">Oxidoreductase</keyword>
<evidence type="ECO:0000313" key="9">
    <source>
        <dbReference type="Proteomes" id="UP000236655"/>
    </source>
</evidence>
<evidence type="ECO:0000259" key="7">
    <source>
        <dbReference type="SMART" id="SM00861"/>
    </source>
</evidence>
<comment type="function">
    <text evidence="2">E1 component of the 2-oxoglutarate dehydrogenase (OGDH) complex which catalyzes the decarboxylation of 2-oxoglutarate, the first step in the conversion of 2-oxoglutarate to succinyl-CoA and CO(2).</text>
</comment>
<sequence>MRDQWKSSYLFGSNGDFIEELYELYLENPENIDSKWRSYFDSIQDGSTRDVNHNDIKEKFTILTSNPLALAGGSEVMSSAQTAVYGLIASYRTFGHKFAKLDPLEREIIERPAELDYKTYGLANELENEFFNDYDLRRAKKAKLKDIIAQYESIYCGSAAFEFTYISELAEQEWIRNYIEENYPKFKLDNAEKKQILQKLTEADGLERFLHTKYVGQKRFSLEGGDSLIPLLDRVITKAADNGVNDVCLGMAHRGRLNTLVNIAGKAPQKLIDEFDGNYPHYDFVTSGDVKYHKGYACEYTTVNGKKVNTSLAYNPSHLEVVNPVVQGIVRAKQDRLHDNKNQVMGVLIHGDSALIGLGTNQAVYNMSETRAYGGLGLIHIVVNNQVGFTTSRRNDNRSSRYCTDIGKMVESPVIHVNADDLRAVAFAADFAIDFRHKYARDIMIDLVCFRRHGHNESDDPTLTQPLMYVKVKQHPGTRSLYAKQLIAEGVITEADEKELVDNYRSSFAKGEHVAKDKMKPLPRYFIDVKAMLKAKWTDEVKTKVSKKKLAELAEKVTRKPDGDFKLHPTVNKLVDTRIAMAAGNQPVDYGMAETLAYAALLDEGISIRLTGEDICRGTFTHRHAAWHDMNRKRLSEGIYYPLNNAKNNSYFEIYDSILNEEGVLGFEYGYSLEAVPSLVLWEAQFGDFANGAQVMIDQFIVSGEAKWGNLSRLVLMLPHGYEGQGPEHSSARLERFLQLAAENNIQVVMPSNSAQMFHLLRRQVKGNYVKPLVVFMSKKLLRFKDALSHVDELTEGSFKFVIGDEVAKKTAERVILCGGPVYYDLVKARADYKLEDKVAIIRVEQLYPFPTEFIKAELAKYTKAKVFMWAQEEPYNQGAWLQIREDLDNCLDGKGRFVSATRPRAAAPACGSTHMHNEQLQDLLATAFGKK</sequence>
<dbReference type="EMBL" id="CP024847">
    <property type="protein sequence ID" value="AUR53193.1"/>
    <property type="molecule type" value="Genomic_DNA"/>
</dbReference>
<evidence type="ECO:0000256" key="3">
    <source>
        <dbReference type="ARBA" id="ARBA00006936"/>
    </source>
</evidence>
<dbReference type="PIRSF" id="PIRSF000157">
    <property type="entry name" value="Oxoglu_dh_E1"/>
    <property type="match status" value="1"/>
</dbReference>
<dbReference type="AlphaFoldDB" id="A0A2I7N9R6"/>
<dbReference type="Gene3D" id="3.40.50.970">
    <property type="match status" value="1"/>
</dbReference>
<evidence type="ECO:0000256" key="1">
    <source>
        <dbReference type="ARBA" id="ARBA00001964"/>
    </source>
</evidence>
<accession>A0A2I7N9R6</accession>
<organism evidence="8 9">
    <name type="scientific">Aquella oligotrophica</name>
    <dbReference type="NCBI Taxonomy" id="2067065"/>
    <lineage>
        <taxon>Bacteria</taxon>
        <taxon>Pseudomonadati</taxon>
        <taxon>Pseudomonadota</taxon>
        <taxon>Betaproteobacteria</taxon>
        <taxon>Neisseriales</taxon>
        <taxon>Neisseriaceae</taxon>
        <taxon>Aquella</taxon>
    </lineage>
</organism>
<dbReference type="InterPro" id="IPR032106">
    <property type="entry name" value="2-oxogl_dehyd_N"/>
</dbReference>
<dbReference type="NCBIfam" id="TIGR00239">
    <property type="entry name" value="2oxo_dh_E1"/>
    <property type="match status" value="1"/>
</dbReference>
<dbReference type="GO" id="GO:0045252">
    <property type="term" value="C:oxoglutarate dehydrogenase complex"/>
    <property type="evidence" value="ECO:0007669"/>
    <property type="project" value="TreeGrafter"/>
</dbReference>
<dbReference type="Gene3D" id="1.10.287.1150">
    <property type="entry name" value="TPP helical domain"/>
    <property type="match status" value="1"/>
</dbReference>
<keyword evidence="6" id="KW-0786">Thiamine pyrophosphate</keyword>